<dbReference type="Proteomes" id="UP001143543">
    <property type="component" value="Unassembled WGS sequence"/>
</dbReference>
<sequence>MKKFLKFGLVIGMLLLSFGTYAAEVVNISLSVVKNQTKTVSFRLENADDVRVVLKNENGVPVYSENVATKNGKLNRQYDLNYLPNGVYSLNVETETKIVSYKIALAENTTVNKVASEIYKPIVFSKDDKVMLQLLNLEKSPVQVAIYDVNDNLLFTQKFEGELNFSKQFALKKAFSSNYTFVIKYDDMTFTKDIAL</sequence>
<feature type="chain" id="PRO_5045752424" description="Por secretion system C-terminal sorting domain-containing protein" evidence="1">
    <location>
        <begin position="23"/>
        <end position="196"/>
    </location>
</feature>
<feature type="signal peptide" evidence="1">
    <location>
        <begin position="1"/>
        <end position="22"/>
    </location>
</feature>
<organism evidence="2 3">
    <name type="scientific">Neptunitalea lumnitzerae</name>
    <dbReference type="NCBI Taxonomy" id="2965509"/>
    <lineage>
        <taxon>Bacteria</taxon>
        <taxon>Pseudomonadati</taxon>
        <taxon>Bacteroidota</taxon>
        <taxon>Flavobacteriia</taxon>
        <taxon>Flavobacteriales</taxon>
        <taxon>Flavobacteriaceae</taxon>
        <taxon>Neptunitalea</taxon>
    </lineage>
</organism>
<keyword evidence="1" id="KW-0732">Signal</keyword>
<evidence type="ECO:0000313" key="2">
    <source>
        <dbReference type="EMBL" id="GLB49641.1"/>
    </source>
</evidence>
<gene>
    <name evidence="2" type="ORF">Y10_20090</name>
</gene>
<dbReference type="EMBL" id="BRVO01000002">
    <property type="protein sequence ID" value="GLB49641.1"/>
    <property type="molecule type" value="Genomic_DNA"/>
</dbReference>
<evidence type="ECO:0000313" key="3">
    <source>
        <dbReference type="Proteomes" id="UP001143543"/>
    </source>
</evidence>
<proteinExistence type="predicted"/>
<evidence type="ECO:0008006" key="4">
    <source>
        <dbReference type="Google" id="ProtNLM"/>
    </source>
</evidence>
<protein>
    <recommendedName>
        <fullName evidence="4">Por secretion system C-terminal sorting domain-containing protein</fullName>
    </recommendedName>
</protein>
<reference evidence="2" key="1">
    <citation type="submission" date="2022-07" db="EMBL/GenBank/DDBJ databases">
        <title>Taxonomy of Novel Oxalotrophic and Methylotrophic Bacteria.</title>
        <authorList>
            <person name="Sahin N."/>
            <person name="Tani A."/>
        </authorList>
    </citation>
    <scope>NUCLEOTIDE SEQUENCE</scope>
    <source>
        <strain evidence="2">Y10</strain>
    </source>
</reference>
<comment type="caution">
    <text evidence="2">The sequence shown here is derived from an EMBL/GenBank/DDBJ whole genome shotgun (WGS) entry which is preliminary data.</text>
</comment>
<accession>A0ABQ5MJP8</accession>
<name>A0ABQ5MJP8_9FLAO</name>
<keyword evidence="3" id="KW-1185">Reference proteome</keyword>
<evidence type="ECO:0000256" key="1">
    <source>
        <dbReference type="SAM" id="SignalP"/>
    </source>
</evidence>
<dbReference type="RefSeq" id="WP_281765267.1">
    <property type="nucleotide sequence ID" value="NZ_BRVO01000002.1"/>
</dbReference>